<sequence length="146" mass="16493">MSNDRDGLPLYRCYRGTNSLEGTLGSNLLRLSDELTADTMRRRYFSMLSRNGIVDISDDTDGSQLHVLDDGSNTKQNIIAKIGGPNSVKECIEQLTCTSITEKRRMASIYVVTNILKQHAYKSHMLSDQYFEGMSINVSDSQCYRH</sequence>
<organism evidence="1 2">
    <name type="scientific">Circinella minor</name>
    <dbReference type="NCBI Taxonomy" id="1195481"/>
    <lineage>
        <taxon>Eukaryota</taxon>
        <taxon>Fungi</taxon>
        <taxon>Fungi incertae sedis</taxon>
        <taxon>Mucoromycota</taxon>
        <taxon>Mucoromycotina</taxon>
        <taxon>Mucoromycetes</taxon>
        <taxon>Mucorales</taxon>
        <taxon>Lichtheimiaceae</taxon>
        <taxon>Circinella</taxon>
    </lineage>
</organism>
<accession>A0A8H7SE64</accession>
<dbReference type="OrthoDB" id="2267587at2759"/>
<protein>
    <submittedName>
        <fullName evidence="1">Uncharacterized protein</fullName>
    </submittedName>
</protein>
<evidence type="ECO:0000313" key="2">
    <source>
        <dbReference type="Proteomes" id="UP000646827"/>
    </source>
</evidence>
<comment type="caution">
    <text evidence="1">The sequence shown here is derived from an EMBL/GenBank/DDBJ whole genome shotgun (WGS) entry which is preliminary data.</text>
</comment>
<proteinExistence type="predicted"/>
<evidence type="ECO:0000313" key="1">
    <source>
        <dbReference type="EMBL" id="KAG2226950.1"/>
    </source>
</evidence>
<keyword evidence="2" id="KW-1185">Reference proteome</keyword>
<reference evidence="1 2" key="1">
    <citation type="submission" date="2020-12" db="EMBL/GenBank/DDBJ databases">
        <title>Metabolic potential, ecology and presence of endohyphal bacteria is reflected in genomic diversity of Mucoromycotina.</title>
        <authorList>
            <person name="Muszewska A."/>
            <person name="Okrasinska A."/>
            <person name="Steczkiewicz K."/>
            <person name="Drgas O."/>
            <person name="Orlowska M."/>
            <person name="Perlinska-Lenart U."/>
            <person name="Aleksandrzak-Piekarczyk T."/>
            <person name="Szatraj K."/>
            <person name="Zielenkiewicz U."/>
            <person name="Pilsyk S."/>
            <person name="Malc E."/>
            <person name="Mieczkowski P."/>
            <person name="Kruszewska J.S."/>
            <person name="Biernat P."/>
            <person name="Pawlowska J."/>
        </authorList>
    </citation>
    <scope>NUCLEOTIDE SEQUENCE [LARGE SCALE GENOMIC DNA]</scope>
    <source>
        <strain evidence="1 2">CBS 142.35</strain>
    </source>
</reference>
<gene>
    <name evidence="1" type="ORF">INT45_010229</name>
</gene>
<name>A0A8H7SE64_9FUNG</name>
<dbReference type="AlphaFoldDB" id="A0A8H7SE64"/>
<dbReference type="EMBL" id="JAEPRB010000012">
    <property type="protein sequence ID" value="KAG2226950.1"/>
    <property type="molecule type" value="Genomic_DNA"/>
</dbReference>
<dbReference type="Proteomes" id="UP000646827">
    <property type="component" value="Unassembled WGS sequence"/>
</dbReference>